<reference evidence="2" key="1">
    <citation type="submission" date="2019-02" db="EMBL/GenBank/DDBJ databases">
        <authorList>
            <person name="Gruber-Vodicka R. H."/>
            <person name="Seah K. B. B."/>
        </authorList>
    </citation>
    <scope>NUCLEOTIDE SEQUENCE</scope>
    <source>
        <strain evidence="2">BECK_BZ131</strain>
    </source>
</reference>
<accession>A0A450U427</accession>
<organism evidence="2">
    <name type="scientific">Candidatus Kentrum sp. FW</name>
    <dbReference type="NCBI Taxonomy" id="2126338"/>
    <lineage>
        <taxon>Bacteria</taxon>
        <taxon>Pseudomonadati</taxon>
        <taxon>Pseudomonadota</taxon>
        <taxon>Gammaproteobacteria</taxon>
        <taxon>Candidatus Kentrum</taxon>
    </lineage>
</organism>
<feature type="region of interest" description="Disordered" evidence="1">
    <location>
        <begin position="1"/>
        <end position="44"/>
    </location>
</feature>
<dbReference type="AlphaFoldDB" id="A0A450U427"/>
<protein>
    <submittedName>
        <fullName evidence="2">Uncharacterized protein</fullName>
    </submittedName>
</protein>
<dbReference type="EMBL" id="CAADFE010000160">
    <property type="protein sequence ID" value="VFJ78002.1"/>
    <property type="molecule type" value="Genomic_DNA"/>
</dbReference>
<evidence type="ECO:0000313" key="2">
    <source>
        <dbReference type="EMBL" id="VFJ78002.1"/>
    </source>
</evidence>
<proteinExistence type="predicted"/>
<gene>
    <name evidence="2" type="ORF">BECKFW1821C_GA0114237_11605</name>
</gene>
<sequence>MKLETEPGGEDHAEPRDLGDSDIDEDDAAPQYFPSQRHMGRQYQKARDECGARMVMSNPLSCIVRSWSEPRLYHHLHVPASLIV</sequence>
<name>A0A450U427_9GAMM</name>
<evidence type="ECO:0000256" key="1">
    <source>
        <dbReference type="SAM" id="MobiDB-lite"/>
    </source>
</evidence>
<feature type="compositionally biased region" description="Basic and acidic residues" evidence="1">
    <location>
        <begin position="1"/>
        <end position="19"/>
    </location>
</feature>